<keyword evidence="9" id="KW-1185">Reference proteome</keyword>
<feature type="compositionally biased region" description="Basic residues" evidence="6">
    <location>
        <begin position="16"/>
        <end position="32"/>
    </location>
</feature>
<feature type="compositionally biased region" description="Basic residues" evidence="6">
    <location>
        <begin position="125"/>
        <end position="137"/>
    </location>
</feature>
<dbReference type="OrthoDB" id="166375at2759"/>
<sequence>MSDSDSDFLEEMLGGKKAKPSKSSQKKRKRQSNKKDDSDSEGLDSDSSEASAAESVDGGDDSGDEQLDEEERKLLETVKKYDKDGYLNDADRRELARLPEIERERILAERIEKRDDAQLRLETKRKLKSKEGKRKPSKRTDRESDKRRPTELKRPKKQRYDVEDVRKYDIEAEREKERLAREEEDQRRQEEITYELIRSVQVTREDLGKWDYYAHQENTISGGYVRVFIGYNPTTKAAVYRMCCIEGMTEIEPNKEPYHIDRAKPQIVTRHALKLAHAKAVKDFTFDLVSNSNISQEEFRRWQQALITDKAEWPSKHDIERKAAQIASAREKKPTSEEFHEMIRNKQSLQKGPRNIGAEKARLWADLKVAQDAGETERVEELKEELAQLEGKSTVKADNLKDWSIINERNRKKELEQLKAAALMEKQKKQELIKSENRGDASAAKESDDMMDVDVRDTLVLELPMAEYPGKSRFEVALAQYDLFL</sequence>
<evidence type="ECO:0000259" key="7">
    <source>
        <dbReference type="PROSITE" id="PS51360"/>
    </source>
</evidence>
<keyword evidence="5" id="KW-0175">Coiled coil</keyword>
<evidence type="ECO:0000256" key="5">
    <source>
        <dbReference type="SAM" id="Coils"/>
    </source>
</evidence>
<feature type="domain" description="Plus3" evidence="7">
    <location>
        <begin position="191"/>
        <end position="331"/>
    </location>
</feature>
<dbReference type="AlphaFoldDB" id="A0A139APC1"/>
<evidence type="ECO:0000256" key="6">
    <source>
        <dbReference type="SAM" id="MobiDB-lite"/>
    </source>
</evidence>
<dbReference type="STRING" id="1344416.A0A139APC1"/>
<dbReference type="Gene3D" id="3.90.70.200">
    <property type="entry name" value="Plus-3 domain"/>
    <property type="match status" value="1"/>
</dbReference>
<dbReference type="GO" id="GO:0003677">
    <property type="term" value="F:DNA binding"/>
    <property type="evidence" value="ECO:0007669"/>
    <property type="project" value="InterPro"/>
</dbReference>
<feature type="region of interest" description="Disordered" evidence="6">
    <location>
        <begin position="1"/>
        <end position="158"/>
    </location>
</feature>
<dbReference type="InterPro" id="IPR004343">
    <property type="entry name" value="Plus-3_dom"/>
</dbReference>
<accession>A0A139APC1</accession>
<evidence type="ECO:0000313" key="8">
    <source>
        <dbReference type="EMBL" id="KXS18590.1"/>
    </source>
</evidence>
<dbReference type="EMBL" id="KQ965741">
    <property type="protein sequence ID" value="KXS18590.1"/>
    <property type="molecule type" value="Genomic_DNA"/>
</dbReference>
<evidence type="ECO:0000256" key="1">
    <source>
        <dbReference type="ARBA" id="ARBA00004123"/>
    </source>
</evidence>
<dbReference type="InterPro" id="IPR036128">
    <property type="entry name" value="Plus3-like_sf"/>
</dbReference>
<keyword evidence="4" id="KW-0539">Nucleus</keyword>
<dbReference type="Proteomes" id="UP000070544">
    <property type="component" value="Unassembled WGS sequence"/>
</dbReference>
<protein>
    <recommendedName>
        <fullName evidence="7">Plus3 domain-containing protein</fullName>
    </recommendedName>
</protein>
<keyword evidence="3" id="KW-0804">Transcription</keyword>
<evidence type="ECO:0000313" key="9">
    <source>
        <dbReference type="Proteomes" id="UP000070544"/>
    </source>
</evidence>
<feature type="compositionally biased region" description="Acidic residues" evidence="6">
    <location>
        <begin position="57"/>
        <end position="69"/>
    </location>
</feature>
<organism evidence="8 9">
    <name type="scientific">Gonapodya prolifera (strain JEL478)</name>
    <name type="common">Monoblepharis prolifera</name>
    <dbReference type="NCBI Taxonomy" id="1344416"/>
    <lineage>
        <taxon>Eukaryota</taxon>
        <taxon>Fungi</taxon>
        <taxon>Fungi incertae sedis</taxon>
        <taxon>Chytridiomycota</taxon>
        <taxon>Chytridiomycota incertae sedis</taxon>
        <taxon>Monoblepharidomycetes</taxon>
        <taxon>Monoblepharidales</taxon>
        <taxon>Gonapodyaceae</taxon>
        <taxon>Gonapodya</taxon>
    </lineage>
</organism>
<feature type="compositionally biased region" description="Basic and acidic residues" evidence="6">
    <location>
        <begin position="138"/>
        <end position="158"/>
    </location>
</feature>
<dbReference type="OMA" id="ISGCYAR"/>
<keyword evidence="2" id="KW-0805">Transcription regulation</keyword>
<dbReference type="SMART" id="SM00719">
    <property type="entry name" value="Plus3"/>
    <property type="match status" value="1"/>
</dbReference>
<feature type="coiled-coil region" evidence="5">
    <location>
        <begin position="165"/>
        <end position="192"/>
    </location>
</feature>
<feature type="region of interest" description="Disordered" evidence="6">
    <location>
        <begin position="430"/>
        <end position="449"/>
    </location>
</feature>
<feature type="compositionally biased region" description="Basic and acidic residues" evidence="6">
    <location>
        <begin position="70"/>
        <end position="124"/>
    </location>
</feature>
<evidence type="ECO:0000256" key="3">
    <source>
        <dbReference type="ARBA" id="ARBA00023163"/>
    </source>
</evidence>
<dbReference type="PROSITE" id="PS51360">
    <property type="entry name" value="PLUS3"/>
    <property type="match status" value="1"/>
</dbReference>
<dbReference type="GO" id="GO:1990269">
    <property type="term" value="F:RNA polymerase II C-terminal domain phosphoserine binding"/>
    <property type="evidence" value="ECO:0007669"/>
    <property type="project" value="TreeGrafter"/>
</dbReference>
<gene>
    <name evidence="8" type="ORF">M427DRAFT_67634</name>
</gene>
<name>A0A139APC1_GONPJ</name>
<feature type="compositionally biased region" description="Acidic residues" evidence="6">
    <location>
        <begin position="1"/>
        <end position="10"/>
    </location>
</feature>
<dbReference type="PANTHER" id="PTHR13115:SF8">
    <property type="entry name" value="RNA POLYMERASE-ASSOCIATED PROTEIN RTF1 HOMOLOG"/>
    <property type="match status" value="1"/>
</dbReference>
<evidence type="ECO:0000256" key="4">
    <source>
        <dbReference type="ARBA" id="ARBA00023242"/>
    </source>
</evidence>
<dbReference type="SUPFAM" id="SSF159042">
    <property type="entry name" value="Plus3-like"/>
    <property type="match status" value="1"/>
</dbReference>
<dbReference type="Pfam" id="PF03126">
    <property type="entry name" value="Plus-3"/>
    <property type="match status" value="1"/>
</dbReference>
<dbReference type="PANTHER" id="PTHR13115">
    <property type="entry name" value="RNA POLYMERASE-ASSOCIATED PROTEIN RTF1 HOMOLOG"/>
    <property type="match status" value="1"/>
</dbReference>
<dbReference type="GO" id="GO:0016593">
    <property type="term" value="C:Cdc73/Paf1 complex"/>
    <property type="evidence" value="ECO:0007669"/>
    <property type="project" value="TreeGrafter"/>
</dbReference>
<feature type="compositionally biased region" description="Acidic residues" evidence="6">
    <location>
        <begin position="38"/>
        <end position="47"/>
    </location>
</feature>
<reference evidence="8 9" key="1">
    <citation type="journal article" date="2015" name="Genome Biol. Evol.">
        <title>Phylogenomic analyses indicate that early fungi evolved digesting cell walls of algal ancestors of land plants.</title>
        <authorList>
            <person name="Chang Y."/>
            <person name="Wang S."/>
            <person name="Sekimoto S."/>
            <person name="Aerts A.L."/>
            <person name="Choi C."/>
            <person name="Clum A."/>
            <person name="LaButti K.M."/>
            <person name="Lindquist E.A."/>
            <person name="Yee Ngan C."/>
            <person name="Ohm R.A."/>
            <person name="Salamov A.A."/>
            <person name="Grigoriev I.V."/>
            <person name="Spatafora J.W."/>
            <person name="Berbee M.L."/>
        </authorList>
    </citation>
    <scope>NUCLEOTIDE SEQUENCE [LARGE SCALE GENOMIC DNA]</scope>
    <source>
        <strain evidence="8 9">JEL478</strain>
    </source>
</reference>
<proteinExistence type="predicted"/>
<comment type="subcellular location">
    <subcellularLocation>
        <location evidence="1">Nucleus</location>
    </subcellularLocation>
</comment>
<evidence type="ECO:0000256" key="2">
    <source>
        <dbReference type="ARBA" id="ARBA00023015"/>
    </source>
</evidence>